<keyword evidence="1" id="KW-0812">Transmembrane</keyword>
<feature type="transmembrane region" description="Helical" evidence="1">
    <location>
        <begin position="37"/>
        <end position="59"/>
    </location>
</feature>
<sequence>MLTKFNIVLGFLSLLAVLAYLSTFFETGFDKLSLSELSLVSVQWVLSTGVIVSGFYTLWTRKLKRSHFWLSIAFYISVHDNLEIHD</sequence>
<dbReference type="Proteomes" id="UP000245539">
    <property type="component" value="Unassembled WGS sequence"/>
</dbReference>
<reference evidence="2 3" key="1">
    <citation type="submission" date="2018-05" db="EMBL/GenBank/DDBJ databases">
        <title>Leucothrix arctica sp. nov., isolated from Arctic seawater.</title>
        <authorList>
            <person name="Choi A."/>
            <person name="Baek K."/>
        </authorList>
    </citation>
    <scope>NUCLEOTIDE SEQUENCE [LARGE SCALE GENOMIC DNA]</scope>
    <source>
        <strain evidence="2 3">JCM 18388</strain>
    </source>
</reference>
<dbReference type="AlphaFoldDB" id="A0A317CCM2"/>
<accession>A0A317CCM2</accession>
<keyword evidence="1" id="KW-0472">Membrane</keyword>
<proteinExistence type="predicted"/>
<keyword evidence="3" id="KW-1185">Reference proteome</keyword>
<protein>
    <submittedName>
        <fullName evidence="2">Uncharacterized protein</fullName>
    </submittedName>
</protein>
<name>A0A317CCM2_9GAMM</name>
<comment type="caution">
    <text evidence="2">The sequence shown here is derived from an EMBL/GenBank/DDBJ whole genome shotgun (WGS) entry which is preliminary data.</text>
</comment>
<feature type="transmembrane region" description="Helical" evidence="1">
    <location>
        <begin position="7"/>
        <end position="25"/>
    </location>
</feature>
<evidence type="ECO:0000313" key="2">
    <source>
        <dbReference type="EMBL" id="PWQ95093.1"/>
    </source>
</evidence>
<organism evidence="2 3">
    <name type="scientific">Leucothrix pacifica</name>
    <dbReference type="NCBI Taxonomy" id="1247513"/>
    <lineage>
        <taxon>Bacteria</taxon>
        <taxon>Pseudomonadati</taxon>
        <taxon>Pseudomonadota</taxon>
        <taxon>Gammaproteobacteria</taxon>
        <taxon>Thiotrichales</taxon>
        <taxon>Thiotrichaceae</taxon>
        <taxon>Leucothrix</taxon>
    </lineage>
</organism>
<keyword evidence="1" id="KW-1133">Transmembrane helix</keyword>
<dbReference type="EMBL" id="QGKM01000048">
    <property type="protein sequence ID" value="PWQ95093.1"/>
    <property type="molecule type" value="Genomic_DNA"/>
</dbReference>
<evidence type="ECO:0000313" key="3">
    <source>
        <dbReference type="Proteomes" id="UP000245539"/>
    </source>
</evidence>
<gene>
    <name evidence="2" type="ORF">DKW60_15565</name>
</gene>
<evidence type="ECO:0000256" key="1">
    <source>
        <dbReference type="SAM" id="Phobius"/>
    </source>
</evidence>